<name>A0AAN5CZI1_9BILA</name>
<dbReference type="InterPro" id="IPR000504">
    <property type="entry name" value="RRM_dom"/>
</dbReference>
<sequence>MSEFFVRCRGLPFSAKENEVSEFLGGKGIKRVQLTNTRDGRPSGEAFIECEDEQSFNAALSKDRQHMGNRYIEVFRCSASDMYAAGNTKEEVPSFGPNYGSTSEHNIPNCDHVVRLRGLPFQCTKNEIEQFMGGLSIAPDGIIFLTRDWGGDQQGRRTSSSPMLLLPPGHSRRTDRIFNTGTSKCLRQPGLT</sequence>
<dbReference type="SMART" id="SM00360">
    <property type="entry name" value="RRM"/>
    <property type="match status" value="1"/>
</dbReference>
<evidence type="ECO:0000313" key="4">
    <source>
        <dbReference type="EMBL" id="GMR53591.1"/>
    </source>
</evidence>
<dbReference type="SUPFAM" id="SSF54928">
    <property type="entry name" value="RNA-binding domain, RBD"/>
    <property type="match status" value="1"/>
</dbReference>
<proteinExistence type="predicted"/>
<dbReference type="GO" id="GO:0003723">
    <property type="term" value="F:RNA binding"/>
    <property type="evidence" value="ECO:0007669"/>
    <property type="project" value="UniProtKB-KW"/>
</dbReference>
<keyword evidence="5" id="KW-1185">Reference proteome</keyword>
<evidence type="ECO:0000256" key="1">
    <source>
        <dbReference type="ARBA" id="ARBA00022737"/>
    </source>
</evidence>
<organism evidence="4 5">
    <name type="scientific">Pristionchus mayeri</name>
    <dbReference type="NCBI Taxonomy" id="1317129"/>
    <lineage>
        <taxon>Eukaryota</taxon>
        <taxon>Metazoa</taxon>
        <taxon>Ecdysozoa</taxon>
        <taxon>Nematoda</taxon>
        <taxon>Chromadorea</taxon>
        <taxon>Rhabditida</taxon>
        <taxon>Rhabditina</taxon>
        <taxon>Diplogasteromorpha</taxon>
        <taxon>Diplogasteroidea</taxon>
        <taxon>Neodiplogasteridae</taxon>
        <taxon>Pristionchus</taxon>
    </lineage>
</organism>
<reference evidence="5" key="1">
    <citation type="submission" date="2022-10" db="EMBL/GenBank/DDBJ databases">
        <title>Genome assembly of Pristionchus species.</title>
        <authorList>
            <person name="Yoshida K."/>
            <person name="Sommer R.J."/>
        </authorList>
    </citation>
    <scope>NUCLEOTIDE SEQUENCE [LARGE SCALE GENOMIC DNA]</scope>
    <source>
        <strain evidence="5">RS5460</strain>
    </source>
</reference>
<evidence type="ECO:0000256" key="2">
    <source>
        <dbReference type="ARBA" id="ARBA00022884"/>
    </source>
</evidence>
<dbReference type="Proteomes" id="UP001328107">
    <property type="component" value="Unassembled WGS sequence"/>
</dbReference>
<dbReference type="InterPro" id="IPR012677">
    <property type="entry name" value="Nucleotide-bd_a/b_plait_sf"/>
</dbReference>
<gene>
    <name evidence="4" type="ORF">PMAYCL1PPCAC_23786</name>
</gene>
<evidence type="ECO:0000313" key="5">
    <source>
        <dbReference type="Proteomes" id="UP001328107"/>
    </source>
</evidence>
<dbReference type="Pfam" id="PF00076">
    <property type="entry name" value="RRM_1"/>
    <property type="match status" value="1"/>
</dbReference>
<keyword evidence="1" id="KW-0677">Repeat</keyword>
<dbReference type="AlphaFoldDB" id="A0AAN5CZI1"/>
<feature type="domain" description="RRM" evidence="3">
    <location>
        <begin position="5"/>
        <end position="75"/>
    </location>
</feature>
<protein>
    <recommendedName>
        <fullName evidence="3">RRM domain-containing protein</fullName>
    </recommendedName>
</protein>
<dbReference type="PANTHER" id="PTHR13976">
    <property type="entry name" value="HETEROGENEOUS NUCLEAR RIBONUCLEOPROTEIN-RELATED"/>
    <property type="match status" value="1"/>
</dbReference>
<evidence type="ECO:0000259" key="3">
    <source>
        <dbReference type="SMART" id="SM00360"/>
    </source>
</evidence>
<comment type="caution">
    <text evidence="4">The sequence shown here is derived from an EMBL/GenBank/DDBJ whole genome shotgun (WGS) entry which is preliminary data.</text>
</comment>
<dbReference type="EMBL" id="BTRK01000005">
    <property type="protein sequence ID" value="GMR53591.1"/>
    <property type="molecule type" value="Genomic_DNA"/>
</dbReference>
<keyword evidence="2" id="KW-0694">RNA-binding</keyword>
<dbReference type="Gene3D" id="3.30.70.330">
    <property type="match status" value="2"/>
</dbReference>
<dbReference type="InterPro" id="IPR050666">
    <property type="entry name" value="ESRP"/>
</dbReference>
<accession>A0AAN5CZI1</accession>
<dbReference type="InterPro" id="IPR035979">
    <property type="entry name" value="RBD_domain_sf"/>
</dbReference>